<evidence type="ECO:0000256" key="8">
    <source>
        <dbReference type="ARBA" id="ARBA00022723"/>
    </source>
</evidence>
<evidence type="ECO:0000256" key="9">
    <source>
        <dbReference type="ARBA" id="ARBA00022792"/>
    </source>
</evidence>
<dbReference type="SUPFAM" id="SSF81464">
    <property type="entry name" value="Cytochrome c oxidase subunit II-like, transmembrane region"/>
    <property type="match status" value="1"/>
</dbReference>
<dbReference type="FunFam" id="2.60.40.420:FF:000001">
    <property type="entry name" value="Cytochrome c oxidase subunit 2"/>
    <property type="match status" value="1"/>
</dbReference>
<keyword evidence="16 18" id="KW-0472">Membrane</keyword>
<evidence type="ECO:0000256" key="6">
    <source>
        <dbReference type="ARBA" id="ARBA00022660"/>
    </source>
</evidence>
<dbReference type="Gene3D" id="2.60.40.420">
    <property type="entry name" value="Cupredoxins - blue copper proteins"/>
    <property type="match status" value="1"/>
</dbReference>
<dbReference type="AlphaFoldDB" id="A0A7U3NJC1"/>
<feature type="domain" description="Cytochrome oxidase subunit II transmembrane region profile" evidence="21">
    <location>
        <begin position="1"/>
        <end position="91"/>
    </location>
</feature>
<feature type="domain" description="Cytochrome oxidase subunit II copper A binding" evidence="20">
    <location>
        <begin position="92"/>
        <end position="225"/>
    </location>
</feature>
<dbReference type="CTD" id="4513"/>
<comment type="subunit">
    <text evidence="3">Component of the cytochrome c oxidase (complex IV, CIV), a multisubunit enzyme composed of a catalytic core of 3 subunits and several supernumerary subunits. The complex exists as a monomer or a dimer and forms supercomplexes (SCs) in the inner mitochondrial membrane with ubiquinol-cytochrome c oxidoreductase (cytochrome b-c1 complex, complex III, CIII).</text>
</comment>
<dbReference type="Pfam" id="PF02790">
    <property type="entry name" value="COX2_TM"/>
    <property type="match status" value="1"/>
</dbReference>
<comment type="subcellular location">
    <subcellularLocation>
        <location evidence="1 18">Mitochondrion inner membrane</location>
        <topology evidence="1 18">Multi-pass membrane protein</topology>
    </subcellularLocation>
</comment>
<dbReference type="PROSITE" id="PS50857">
    <property type="entry name" value="COX2_CUA"/>
    <property type="match status" value="1"/>
</dbReference>
<keyword evidence="12 18" id="KW-0249">Electron transport</keyword>
<evidence type="ECO:0000256" key="13">
    <source>
        <dbReference type="ARBA" id="ARBA00022989"/>
    </source>
</evidence>
<dbReference type="CDD" id="cd13912">
    <property type="entry name" value="CcO_II_C"/>
    <property type="match status" value="1"/>
</dbReference>
<dbReference type="InterPro" id="IPR045187">
    <property type="entry name" value="CcO_II"/>
</dbReference>
<evidence type="ECO:0000259" key="20">
    <source>
        <dbReference type="PROSITE" id="PS50857"/>
    </source>
</evidence>
<dbReference type="InterPro" id="IPR034210">
    <property type="entry name" value="CcO_II_C"/>
</dbReference>
<evidence type="ECO:0000256" key="16">
    <source>
        <dbReference type="ARBA" id="ARBA00023136"/>
    </source>
</evidence>
<dbReference type="RefSeq" id="YP_010031612.1">
    <property type="nucleotide sequence ID" value="NC_053857.1"/>
</dbReference>
<keyword evidence="6 18" id="KW-0679">Respiratory chain</keyword>
<reference evidence="22" key="1">
    <citation type="submission" date="2020-08" db="EMBL/GenBank/DDBJ databases">
        <title>Complete mitochondrial genome of a predominant parasitoid, Necremnus tutae (Hymenoptera: Eulophidae) of the south American tomato leafminer Tuta absoluta (Lepidoptera: Gelechiidae).</title>
        <authorList>
            <person name="Tian X."/>
            <person name="Zhang Y."/>
        </authorList>
    </citation>
    <scope>NUCLEOTIDE SEQUENCE</scope>
</reference>
<keyword evidence="11" id="KW-1278">Translocase</keyword>
<protein>
    <recommendedName>
        <fullName evidence="4 18">Cytochrome c oxidase subunit 2</fullName>
    </recommendedName>
</protein>
<dbReference type="InterPro" id="IPR014222">
    <property type="entry name" value="Cyt_c_oxidase_su2"/>
</dbReference>
<feature type="transmembrane region" description="Helical" evidence="19">
    <location>
        <begin position="63"/>
        <end position="85"/>
    </location>
</feature>
<dbReference type="GO" id="GO:0005743">
    <property type="term" value="C:mitochondrial inner membrane"/>
    <property type="evidence" value="ECO:0007669"/>
    <property type="project" value="UniProtKB-SubCell"/>
</dbReference>
<dbReference type="PANTHER" id="PTHR22888">
    <property type="entry name" value="CYTOCHROME C OXIDASE, SUBUNIT II"/>
    <property type="match status" value="1"/>
</dbReference>
<dbReference type="InterPro" id="IPR011759">
    <property type="entry name" value="Cyt_c_oxidase_su2_TM_dom"/>
</dbReference>
<name>A0A7U3NJC1_9HYME</name>
<evidence type="ECO:0000259" key="21">
    <source>
        <dbReference type="PROSITE" id="PS50999"/>
    </source>
</evidence>
<dbReference type="Pfam" id="PF00116">
    <property type="entry name" value="COX2"/>
    <property type="match status" value="1"/>
</dbReference>
<dbReference type="GO" id="GO:0005507">
    <property type="term" value="F:copper ion binding"/>
    <property type="evidence" value="ECO:0007669"/>
    <property type="project" value="InterPro"/>
</dbReference>
<sequence length="226" mass="26404">MSLWSQISLQDSNSPIMENMIMFYDHAMLVVMMIVMLIMYMIIFMLMNKFTNRFLFEGQLIEIIWTIIPMLFLIFLAIPSLKILYLTDEINNPILSIKAIGHQWYWSYEYNDFNSLSFDSFMLNKDEYMKGDFRLLDVDNHLVLPMNNQIRMLISSLDVIHSFAMPSMGIKVDAVPGRINQVSLNINRPGLYFGPCSEICGVNHSFMPIVIESTNINNFIKWINKN</sequence>
<dbReference type="Gene3D" id="1.10.287.90">
    <property type="match status" value="1"/>
</dbReference>
<keyword evidence="8 18" id="KW-0479">Metal-binding</keyword>
<comment type="cofactor">
    <cofactor evidence="18">
        <name>Cu cation</name>
        <dbReference type="ChEBI" id="CHEBI:23378"/>
    </cofactor>
    <text evidence="18">Binds a copper A center.</text>
</comment>
<dbReference type="InterPro" id="IPR036257">
    <property type="entry name" value="Cyt_c_oxidase_su2_TM_sf"/>
</dbReference>
<dbReference type="GO" id="GO:0004129">
    <property type="term" value="F:cytochrome-c oxidase activity"/>
    <property type="evidence" value="ECO:0007669"/>
    <property type="project" value="UniProtKB-EC"/>
</dbReference>
<dbReference type="PANTHER" id="PTHR22888:SF9">
    <property type="entry name" value="CYTOCHROME C OXIDASE SUBUNIT 2"/>
    <property type="match status" value="1"/>
</dbReference>
<accession>A0A7U3NJC1</accession>
<dbReference type="PROSITE" id="PS50999">
    <property type="entry name" value="COX2_TM"/>
    <property type="match status" value="1"/>
</dbReference>
<dbReference type="GO" id="GO:0016491">
    <property type="term" value="F:oxidoreductase activity"/>
    <property type="evidence" value="ECO:0007669"/>
    <property type="project" value="InterPro"/>
</dbReference>
<evidence type="ECO:0000256" key="18">
    <source>
        <dbReference type="RuleBase" id="RU000457"/>
    </source>
</evidence>
<evidence type="ECO:0000256" key="7">
    <source>
        <dbReference type="ARBA" id="ARBA00022692"/>
    </source>
</evidence>
<dbReference type="SUPFAM" id="SSF49503">
    <property type="entry name" value="Cupredoxins"/>
    <property type="match status" value="1"/>
</dbReference>
<dbReference type="EMBL" id="MT916846">
    <property type="protein sequence ID" value="QOV03007.1"/>
    <property type="molecule type" value="Genomic_DNA"/>
</dbReference>
<evidence type="ECO:0000313" key="22">
    <source>
        <dbReference type="EMBL" id="QOV03007.1"/>
    </source>
</evidence>
<evidence type="ECO:0000256" key="11">
    <source>
        <dbReference type="ARBA" id="ARBA00022967"/>
    </source>
</evidence>
<dbReference type="InterPro" id="IPR002429">
    <property type="entry name" value="CcO_II-like_C"/>
</dbReference>
<dbReference type="NCBIfam" id="TIGR02866">
    <property type="entry name" value="CoxB"/>
    <property type="match status" value="1"/>
</dbReference>
<evidence type="ECO:0000256" key="1">
    <source>
        <dbReference type="ARBA" id="ARBA00004448"/>
    </source>
</evidence>
<dbReference type="PRINTS" id="PR01166">
    <property type="entry name" value="CYCOXIDASEII"/>
</dbReference>
<feature type="transmembrane region" description="Helical" evidence="19">
    <location>
        <begin position="21"/>
        <end position="43"/>
    </location>
</feature>
<dbReference type="GeneID" id="63376703"/>
<proteinExistence type="inferred from homology"/>
<organism evidence="22">
    <name type="scientific">Necremnus tutae</name>
    <dbReference type="NCBI Taxonomy" id="1615824"/>
    <lineage>
        <taxon>Eukaryota</taxon>
        <taxon>Metazoa</taxon>
        <taxon>Ecdysozoa</taxon>
        <taxon>Arthropoda</taxon>
        <taxon>Hexapoda</taxon>
        <taxon>Insecta</taxon>
        <taxon>Pterygota</taxon>
        <taxon>Neoptera</taxon>
        <taxon>Endopterygota</taxon>
        <taxon>Hymenoptera</taxon>
        <taxon>Apocrita</taxon>
        <taxon>Proctotrupomorpha</taxon>
        <taxon>Chalcidoidea</taxon>
        <taxon>Eulophidae</taxon>
        <taxon>Eulophinae</taxon>
        <taxon>Necremnus</taxon>
    </lineage>
</organism>
<keyword evidence="7 18" id="KW-0812">Transmembrane</keyword>
<keyword evidence="10" id="KW-0460">Magnesium</keyword>
<evidence type="ECO:0000256" key="12">
    <source>
        <dbReference type="ARBA" id="ARBA00022982"/>
    </source>
</evidence>
<comment type="function">
    <text evidence="18">Component of the cytochrome c oxidase, the last enzyme in the mitochondrial electron transport chain which drives oxidative phosphorylation. The respiratory chain contains 3 multisubunit complexes succinate dehydrogenase (complex II, CII), ubiquinol-cytochrome c oxidoreductase (cytochrome b-c1 complex, complex III, CIII) and cytochrome c oxidase (complex IV, CIV), that cooperate to transfer electrons derived from NADH and succinate to molecular oxygen, creating an electrochemical gradient over the inner membrane that drives transmembrane transport and the ATP synthase. Cytochrome c oxidase is the component of the respiratory chain that catalyzes the reduction of oxygen to water. Electrons originating from reduced cytochrome c in the intermembrane space (IMS) are transferred via the dinuclear copper A center (CU(A)) of subunit 2 and heme A of subunit 1 to the active site in subunit 1, a binuclear center (BNC) formed by heme A3 and copper B (CU(B)). The BNC reduces molecular oxygen to 2 water molecules using 4 electrons from cytochrome c in the IMS and 4 protons from the mitochondrial matrix.</text>
</comment>
<evidence type="ECO:0000256" key="2">
    <source>
        <dbReference type="ARBA" id="ARBA00007866"/>
    </source>
</evidence>
<keyword evidence="5 18" id="KW-0813">Transport</keyword>
<evidence type="ECO:0000256" key="4">
    <source>
        <dbReference type="ARBA" id="ARBA00015946"/>
    </source>
</evidence>
<evidence type="ECO:0000256" key="14">
    <source>
        <dbReference type="ARBA" id="ARBA00023008"/>
    </source>
</evidence>
<keyword evidence="14 18" id="KW-0186">Copper</keyword>
<evidence type="ECO:0000256" key="17">
    <source>
        <dbReference type="ARBA" id="ARBA00049512"/>
    </source>
</evidence>
<dbReference type="InterPro" id="IPR008972">
    <property type="entry name" value="Cupredoxin"/>
</dbReference>
<comment type="catalytic activity">
    <reaction evidence="17">
        <text>4 Fe(II)-[cytochrome c] + O2 + 8 H(+)(in) = 4 Fe(III)-[cytochrome c] + 2 H2O + 4 H(+)(out)</text>
        <dbReference type="Rhea" id="RHEA:11436"/>
        <dbReference type="Rhea" id="RHEA-COMP:10350"/>
        <dbReference type="Rhea" id="RHEA-COMP:14399"/>
        <dbReference type="ChEBI" id="CHEBI:15377"/>
        <dbReference type="ChEBI" id="CHEBI:15378"/>
        <dbReference type="ChEBI" id="CHEBI:15379"/>
        <dbReference type="ChEBI" id="CHEBI:29033"/>
        <dbReference type="ChEBI" id="CHEBI:29034"/>
        <dbReference type="EC" id="7.1.1.9"/>
    </reaction>
    <physiologicalReaction direction="left-to-right" evidence="17">
        <dbReference type="Rhea" id="RHEA:11437"/>
    </physiologicalReaction>
</comment>
<evidence type="ECO:0000256" key="3">
    <source>
        <dbReference type="ARBA" id="ARBA00011164"/>
    </source>
</evidence>
<evidence type="ECO:0000256" key="5">
    <source>
        <dbReference type="ARBA" id="ARBA00022448"/>
    </source>
</evidence>
<evidence type="ECO:0000256" key="15">
    <source>
        <dbReference type="ARBA" id="ARBA00023128"/>
    </source>
</evidence>
<dbReference type="GO" id="GO:0042773">
    <property type="term" value="P:ATP synthesis coupled electron transport"/>
    <property type="evidence" value="ECO:0007669"/>
    <property type="project" value="TreeGrafter"/>
</dbReference>
<dbReference type="InterPro" id="IPR001505">
    <property type="entry name" value="Copper_CuA"/>
</dbReference>
<evidence type="ECO:0000256" key="19">
    <source>
        <dbReference type="SAM" id="Phobius"/>
    </source>
</evidence>
<dbReference type="PROSITE" id="PS00078">
    <property type="entry name" value="COX2"/>
    <property type="match status" value="1"/>
</dbReference>
<comment type="similarity">
    <text evidence="2 18">Belongs to the cytochrome c oxidase subunit 2 family.</text>
</comment>
<geneLocation type="mitochondrion" evidence="22"/>
<evidence type="ECO:0000256" key="10">
    <source>
        <dbReference type="ARBA" id="ARBA00022842"/>
    </source>
</evidence>
<keyword evidence="15 18" id="KW-0496">Mitochondrion</keyword>
<keyword evidence="9 18" id="KW-0999">Mitochondrion inner membrane</keyword>
<keyword evidence="13 19" id="KW-1133">Transmembrane helix</keyword>
<gene>
    <name evidence="22" type="primary">COX2</name>
</gene>